<dbReference type="Proteomes" id="UP000182306">
    <property type="component" value="Chromosome"/>
</dbReference>
<dbReference type="KEGG" id="same:SAMCFNEI73_Ch1519"/>
<dbReference type="EMBL" id="CP013107">
    <property type="protein sequence ID" value="APG90821.1"/>
    <property type="molecule type" value="Genomic_DNA"/>
</dbReference>
<sequence length="47" mass="5312">MPKVGPEPNLFHRGFNARQRIIAQAQNEPHLAVFMTLRSAPPGKECR</sequence>
<dbReference type="AlphaFoldDB" id="A0A1L3LL65"/>
<keyword evidence="2" id="KW-1185">Reference proteome</keyword>
<evidence type="ECO:0000313" key="2">
    <source>
        <dbReference type="Proteomes" id="UP000182306"/>
    </source>
</evidence>
<organism evidence="1 2">
    <name type="scientific">Sinorhizobium americanum</name>
    <dbReference type="NCBI Taxonomy" id="194963"/>
    <lineage>
        <taxon>Bacteria</taxon>
        <taxon>Pseudomonadati</taxon>
        <taxon>Pseudomonadota</taxon>
        <taxon>Alphaproteobacteria</taxon>
        <taxon>Hyphomicrobiales</taxon>
        <taxon>Rhizobiaceae</taxon>
        <taxon>Sinorhizobium/Ensifer group</taxon>
        <taxon>Sinorhizobium</taxon>
    </lineage>
</organism>
<accession>A0A1L3LL65</accession>
<protein>
    <submittedName>
        <fullName evidence="1">Uncharacterized protein</fullName>
    </submittedName>
</protein>
<evidence type="ECO:0000313" key="1">
    <source>
        <dbReference type="EMBL" id="APG90821.1"/>
    </source>
</evidence>
<name>A0A1L3LL65_9HYPH</name>
<reference evidence="1 2" key="1">
    <citation type="submission" date="2015-10" db="EMBL/GenBank/DDBJ databases">
        <title>Genomic differences between typical nodule nitrogen-fixing rhizobial strains and those coming from bean seeds.</title>
        <authorList>
            <person name="Peralta H."/>
            <person name="Aguilar-Vera A."/>
            <person name="Diaz R."/>
            <person name="Mora Y."/>
            <person name="Martinez-Batallar G."/>
            <person name="Salazar E."/>
            <person name="Vargas-Lagunas C."/>
            <person name="Encarnacion S."/>
            <person name="Girard L."/>
            <person name="Mora J."/>
        </authorList>
    </citation>
    <scope>NUCLEOTIDE SEQUENCE [LARGE SCALE GENOMIC DNA]</scope>
    <source>
        <strain evidence="1 2">CFNEI 73</strain>
    </source>
</reference>
<proteinExistence type="predicted"/>
<gene>
    <name evidence="1" type="ORF">SAMCFNEI73_Ch1519</name>
</gene>
<dbReference type="STRING" id="194963.SAMCFNEI73_Ch1519"/>